<dbReference type="Pfam" id="PF01613">
    <property type="entry name" value="Flavin_Reduct"/>
    <property type="match status" value="1"/>
</dbReference>
<dbReference type="EMBL" id="BSPC01000028">
    <property type="protein sequence ID" value="GLS20420.1"/>
    <property type="molecule type" value="Genomic_DNA"/>
</dbReference>
<dbReference type="Proteomes" id="UP001156882">
    <property type="component" value="Unassembled WGS sequence"/>
</dbReference>
<organism evidence="3 4">
    <name type="scientific">Labrys miyagiensis</name>
    <dbReference type="NCBI Taxonomy" id="346912"/>
    <lineage>
        <taxon>Bacteria</taxon>
        <taxon>Pseudomonadati</taxon>
        <taxon>Pseudomonadota</taxon>
        <taxon>Alphaproteobacteria</taxon>
        <taxon>Hyphomicrobiales</taxon>
        <taxon>Xanthobacteraceae</taxon>
        <taxon>Labrys</taxon>
    </lineage>
</organism>
<evidence type="ECO:0000259" key="2">
    <source>
        <dbReference type="Pfam" id="PF01613"/>
    </source>
</evidence>
<dbReference type="InterPro" id="IPR002563">
    <property type="entry name" value="Flavin_Rdtase-like_dom"/>
</dbReference>
<dbReference type="InterPro" id="IPR012349">
    <property type="entry name" value="Split_barrel_FMN-bd"/>
</dbReference>
<evidence type="ECO:0000313" key="3">
    <source>
        <dbReference type="EMBL" id="GLS20420.1"/>
    </source>
</evidence>
<keyword evidence="4" id="KW-1185">Reference proteome</keyword>
<protein>
    <recommendedName>
        <fullName evidence="2">Flavin reductase like domain-containing protein</fullName>
    </recommendedName>
</protein>
<feature type="region of interest" description="Disordered" evidence="1">
    <location>
        <begin position="1"/>
        <end position="20"/>
    </location>
</feature>
<dbReference type="SUPFAM" id="SSF50475">
    <property type="entry name" value="FMN-binding split barrel"/>
    <property type="match status" value="1"/>
</dbReference>
<feature type="domain" description="Flavin reductase like" evidence="2">
    <location>
        <begin position="25"/>
        <end position="81"/>
    </location>
</feature>
<evidence type="ECO:0000313" key="4">
    <source>
        <dbReference type="Proteomes" id="UP001156882"/>
    </source>
</evidence>
<accession>A0ABQ6CJS9</accession>
<reference evidence="4" key="1">
    <citation type="journal article" date="2019" name="Int. J. Syst. Evol. Microbiol.">
        <title>The Global Catalogue of Microorganisms (GCM) 10K type strain sequencing project: providing services to taxonomists for standard genome sequencing and annotation.</title>
        <authorList>
            <consortium name="The Broad Institute Genomics Platform"/>
            <consortium name="The Broad Institute Genome Sequencing Center for Infectious Disease"/>
            <person name="Wu L."/>
            <person name="Ma J."/>
        </authorList>
    </citation>
    <scope>NUCLEOTIDE SEQUENCE [LARGE SCALE GENOMIC DNA]</scope>
    <source>
        <strain evidence="4">NBRC 101365</strain>
    </source>
</reference>
<comment type="caution">
    <text evidence="3">The sequence shown here is derived from an EMBL/GenBank/DDBJ whole genome shotgun (WGS) entry which is preliminary data.</text>
</comment>
<sequence>MSQPLRPWAGRQSSKEVQDERDACFSGLSAPRTGAPLLDDWLANVECRVADTRLVDTCNLFILEAKRIWIDEARKERRTLHHLGNGCFTIDGGTLDLSDRMTKWRNLP</sequence>
<gene>
    <name evidence="3" type="ORF">GCM10007874_34370</name>
</gene>
<evidence type="ECO:0000256" key="1">
    <source>
        <dbReference type="SAM" id="MobiDB-lite"/>
    </source>
</evidence>
<dbReference type="Gene3D" id="2.30.110.10">
    <property type="entry name" value="Electron Transport, Fmn-binding Protein, Chain A"/>
    <property type="match status" value="1"/>
</dbReference>
<name>A0ABQ6CJS9_9HYPH</name>
<proteinExistence type="predicted"/>